<evidence type="ECO:0000256" key="3">
    <source>
        <dbReference type="ARBA" id="ARBA00022679"/>
    </source>
</evidence>
<dbReference type="Gene3D" id="3.30.572.10">
    <property type="entry name" value="Thymidylate synthase/dCMP hydroxymethylase domain"/>
    <property type="match status" value="1"/>
</dbReference>
<evidence type="ECO:0000256" key="1">
    <source>
        <dbReference type="ARBA" id="ARBA00011947"/>
    </source>
</evidence>
<dbReference type="RefSeq" id="WP_377196031.1">
    <property type="nucleotide sequence ID" value="NZ_JBHUHF010000001.1"/>
</dbReference>
<keyword evidence="2 5" id="KW-0489">Methyltransferase</keyword>
<dbReference type="PANTHER" id="PTHR11548">
    <property type="entry name" value="THYMIDYLATE SYNTHASE 1"/>
    <property type="match status" value="1"/>
</dbReference>
<dbReference type="GO" id="GO:0032259">
    <property type="term" value="P:methylation"/>
    <property type="evidence" value="ECO:0007669"/>
    <property type="project" value="UniProtKB-KW"/>
</dbReference>
<evidence type="ECO:0000313" key="6">
    <source>
        <dbReference type="Proteomes" id="UP001597338"/>
    </source>
</evidence>
<dbReference type="Pfam" id="PF00303">
    <property type="entry name" value="Thymidylat_synt"/>
    <property type="match status" value="1"/>
</dbReference>
<organism evidence="5 6">
    <name type="scientific">Promicromonospora aerolata</name>
    <dbReference type="NCBI Taxonomy" id="195749"/>
    <lineage>
        <taxon>Bacteria</taxon>
        <taxon>Bacillati</taxon>
        <taxon>Actinomycetota</taxon>
        <taxon>Actinomycetes</taxon>
        <taxon>Micrococcales</taxon>
        <taxon>Promicromonosporaceae</taxon>
        <taxon>Promicromonospora</taxon>
    </lineage>
</organism>
<comment type="caution">
    <text evidence="5">The sequence shown here is derived from an EMBL/GenBank/DDBJ whole genome shotgun (WGS) entry which is preliminary data.</text>
</comment>
<dbReference type="PANTHER" id="PTHR11548:SF9">
    <property type="entry name" value="THYMIDYLATE SYNTHASE"/>
    <property type="match status" value="1"/>
</dbReference>
<protein>
    <recommendedName>
        <fullName evidence="1">thymidylate synthase</fullName>
        <ecNumber evidence="1">2.1.1.45</ecNumber>
    </recommendedName>
</protein>
<proteinExistence type="predicted"/>
<reference evidence="6" key="1">
    <citation type="journal article" date="2019" name="Int. J. Syst. Evol. Microbiol.">
        <title>The Global Catalogue of Microorganisms (GCM) 10K type strain sequencing project: providing services to taxonomists for standard genome sequencing and annotation.</title>
        <authorList>
            <consortium name="The Broad Institute Genomics Platform"/>
            <consortium name="The Broad Institute Genome Sequencing Center for Infectious Disease"/>
            <person name="Wu L."/>
            <person name="Ma J."/>
        </authorList>
    </citation>
    <scope>NUCLEOTIDE SEQUENCE [LARGE SCALE GENOMIC DNA]</scope>
    <source>
        <strain evidence="6">CCM 7043</strain>
    </source>
</reference>
<dbReference type="InterPro" id="IPR023451">
    <property type="entry name" value="Thymidate_synth/dCMP_Mease_dom"/>
</dbReference>
<dbReference type="PRINTS" id="PR00108">
    <property type="entry name" value="THYMDSNTHASE"/>
</dbReference>
<dbReference type="CDD" id="cd00351">
    <property type="entry name" value="TS_Pyrimidine_HMase"/>
    <property type="match status" value="1"/>
</dbReference>
<dbReference type="GO" id="GO:0004799">
    <property type="term" value="F:thymidylate synthase activity"/>
    <property type="evidence" value="ECO:0007669"/>
    <property type="project" value="UniProtKB-EC"/>
</dbReference>
<dbReference type="EC" id="2.1.1.45" evidence="1"/>
<gene>
    <name evidence="5" type="ORF">ACFSL2_00830</name>
</gene>
<evidence type="ECO:0000259" key="4">
    <source>
        <dbReference type="Pfam" id="PF00303"/>
    </source>
</evidence>
<accession>A0ABW4V3P6</accession>
<sequence>MISLTAPTANELYAQACHAVLTQGRDVRPRGMPTTEILGAHLCLTSPRHRFVDLPPARVINPAFAVAETLWILSGSDDPWIFDYNRNLAQYADDGRLQGAYGPRMRRWRDGPDQLDNVRQLLTRDPDSRQAVIQLFDPERDTRGHRDVPCTLGYRFFIRDGRLHMHTTMRSQDLWLGFPYDVFAATVLQELLATWLDVELGEYHHFVDSLHLYEQHTTAAATIDPSSTPPSEPLEPLAVPWTDFTTLLDDVISGQDPTTAPTRTWSAFATVMTGYRSWTAGDRPLALATAATTPGPLGAALERWYERLALQDPAAVTTVTSEATR</sequence>
<keyword evidence="6" id="KW-1185">Reference proteome</keyword>
<dbReference type="EMBL" id="JBHUHF010000001">
    <property type="protein sequence ID" value="MFD2024047.1"/>
    <property type="molecule type" value="Genomic_DNA"/>
</dbReference>
<keyword evidence="3 5" id="KW-0808">Transferase</keyword>
<dbReference type="InterPro" id="IPR045097">
    <property type="entry name" value="Thymidate_synth/dCMP_Mease"/>
</dbReference>
<dbReference type="InterPro" id="IPR000398">
    <property type="entry name" value="Thymidylate_synthase"/>
</dbReference>
<dbReference type="SUPFAM" id="SSF55831">
    <property type="entry name" value="Thymidylate synthase/dCMP hydroxymethylase"/>
    <property type="match status" value="1"/>
</dbReference>
<evidence type="ECO:0000256" key="2">
    <source>
        <dbReference type="ARBA" id="ARBA00022603"/>
    </source>
</evidence>
<feature type="domain" description="Thymidylate synthase/dCMP hydroxymethylase" evidence="4">
    <location>
        <begin position="13"/>
        <end position="220"/>
    </location>
</feature>
<evidence type="ECO:0000313" key="5">
    <source>
        <dbReference type="EMBL" id="MFD2024047.1"/>
    </source>
</evidence>
<name>A0ABW4V3P6_9MICO</name>
<dbReference type="InterPro" id="IPR036926">
    <property type="entry name" value="Thymidate_synth/dCMP_Mease_sf"/>
</dbReference>
<dbReference type="Proteomes" id="UP001597338">
    <property type="component" value="Unassembled WGS sequence"/>
</dbReference>